<keyword evidence="3" id="KW-0175">Coiled coil</keyword>
<sequence length="705" mass="77269">MTATQEDNSKPWGRFTLVSKDPAEDSDHIYFTNKVTTIGRNKRRCDLVINKLFISSIHCVVRLDGTDDTGKPIVKLEDNSRNGIWVNADRLGKGASMQLDSGFTVHFTKPGTTPAGIVYPEISVTPMAYKFEFLKYVLTLFFFDSRVHDSFLPVSPERKRNEGLANVDMAVVADEPFEATQFLTSPADLSSPSDRKRKRMDEDYAADTVATYEDESELESTNKQLKIVESKLKTTEDQVGLKEGLEQTVQAQVDKLAKENLDLMVKLKASTAENFQLKTDLAAKDKDVEAKIREATTRSLEVAAKKTAQLKEDAVTREKAMELKIKQSLTKSFEAVLEAKSQEMATKLKEATKKYQQKVDTEHYEERREMSEKMAAFANENEKLHTALGMKDEELAECSDKIASMQDEITALEGKVNILSAKEKNVAAFEEKIAELEEKLSVSKDESAEILGLLAAAEEKIVAAEDKAVKADIAAAHTNASNSTDVSEQHELQKSISSLREELKIYQTELARREEEDSCKKSEKITETLISSSQGEDADALRAKLAAALSLFSQMQALVIQGTKLITMTNSSELHLSPTASAESECNSTGASKSPLSLSAEDGQHNGKGDPKPTPNPKISANKATKDCIGKAKVERTPLTSINEAADSKTSPSKVKSHKQASTTIEADAASVLAGMTSIEGNGKKHSSIDASTIAADGSDWEMVE</sequence>
<dbReference type="Proteomes" id="UP000286097">
    <property type="component" value="Unassembled WGS sequence"/>
</dbReference>
<dbReference type="GO" id="GO:0005634">
    <property type="term" value="C:nucleus"/>
    <property type="evidence" value="ECO:0007669"/>
    <property type="project" value="UniProtKB-SubCell"/>
</dbReference>
<feature type="domain" description="FHA" evidence="5">
    <location>
        <begin position="36"/>
        <end position="91"/>
    </location>
</feature>
<evidence type="ECO:0000256" key="1">
    <source>
        <dbReference type="ARBA" id="ARBA00004123"/>
    </source>
</evidence>
<dbReference type="InterPro" id="IPR000253">
    <property type="entry name" value="FHA_dom"/>
</dbReference>
<dbReference type="SMART" id="SM00240">
    <property type="entry name" value="FHA"/>
    <property type="match status" value="1"/>
</dbReference>
<dbReference type="InterPro" id="IPR008984">
    <property type="entry name" value="SMAD_FHA_dom_sf"/>
</dbReference>
<dbReference type="InterPro" id="IPR042803">
    <property type="entry name" value="TCF19"/>
</dbReference>
<evidence type="ECO:0000259" key="5">
    <source>
        <dbReference type="PROSITE" id="PS50006"/>
    </source>
</evidence>
<feature type="coiled-coil region" evidence="3">
    <location>
        <begin position="395"/>
        <end position="516"/>
    </location>
</feature>
<feature type="region of interest" description="Disordered" evidence="4">
    <location>
        <begin position="679"/>
        <end position="705"/>
    </location>
</feature>
<dbReference type="EMBL" id="QKXF01000099">
    <property type="protein sequence ID" value="RQM17285.1"/>
    <property type="molecule type" value="Genomic_DNA"/>
</dbReference>
<feature type="compositionally biased region" description="Basic and acidic residues" evidence="4">
    <location>
        <begin position="624"/>
        <end position="636"/>
    </location>
</feature>
<keyword evidence="2" id="KW-0539">Nucleus</keyword>
<dbReference type="PANTHER" id="PTHR15464">
    <property type="entry name" value="TRANSCRIPTION FACTOR 19"/>
    <property type="match status" value="1"/>
</dbReference>
<dbReference type="PROSITE" id="PS50006">
    <property type="entry name" value="FHA_DOMAIN"/>
    <property type="match status" value="1"/>
</dbReference>
<evidence type="ECO:0000256" key="3">
    <source>
        <dbReference type="SAM" id="Coils"/>
    </source>
</evidence>
<feature type="compositionally biased region" description="Polar residues" evidence="4">
    <location>
        <begin position="577"/>
        <end position="597"/>
    </location>
</feature>
<reference evidence="6 7" key="1">
    <citation type="submission" date="2018-06" db="EMBL/GenBank/DDBJ databases">
        <title>Comparative genomics of downy mildews reveals potential adaptations to biotrophy.</title>
        <authorList>
            <person name="Fletcher K."/>
            <person name="Klosterman S.J."/>
            <person name="Derevnina L."/>
            <person name="Martin F."/>
            <person name="Koike S."/>
            <person name="Reyes Chin-Wo S."/>
            <person name="Mou B."/>
            <person name="Michelmore R."/>
        </authorList>
    </citation>
    <scope>NUCLEOTIDE SEQUENCE [LARGE SCALE GENOMIC DNA]</scope>
    <source>
        <strain evidence="6 7">R13</strain>
    </source>
</reference>
<dbReference type="PANTHER" id="PTHR15464:SF1">
    <property type="entry name" value="TRANSCRIPTION FACTOR 19"/>
    <property type="match status" value="1"/>
</dbReference>
<dbReference type="Pfam" id="PF00498">
    <property type="entry name" value="FHA"/>
    <property type="match status" value="1"/>
</dbReference>
<evidence type="ECO:0000313" key="6">
    <source>
        <dbReference type="EMBL" id="RQM17285.1"/>
    </source>
</evidence>
<accession>A0A425CJW5</accession>
<evidence type="ECO:0000256" key="4">
    <source>
        <dbReference type="SAM" id="MobiDB-lite"/>
    </source>
</evidence>
<dbReference type="GO" id="GO:0010468">
    <property type="term" value="P:regulation of gene expression"/>
    <property type="evidence" value="ECO:0007669"/>
    <property type="project" value="InterPro"/>
</dbReference>
<feature type="compositionally biased region" description="Basic and acidic residues" evidence="4">
    <location>
        <begin position="602"/>
        <end position="611"/>
    </location>
</feature>
<comment type="subcellular location">
    <subcellularLocation>
        <location evidence="1">Nucleus</location>
    </subcellularLocation>
</comment>
<evidence type="ECO:0000313" key="7">
    <source>
        <dbReference type="Proteomes" id="UP000286097"/>
    </source>
</evidence>
<organism evidence="6 7">
    <name type="scientific">Peronospora effusa</name>
    <dbReference type="NCBI Taxonomy" id="542832"/>
    <lineage>
        <taxon>Eukaryota</taxon>
        <taxon>Sar</taxon>
        <taxon>Stramenopiles</taxon>
        <taxon>Oomycota</taxon>
        <taxon>Peronosporomycetes</taxon>
        <taxon>Peronosporales</taxon>
        <taxon>Peronosporaceae</taxon>
        <taxon>Peronospora</taxon>
    </lineage>
</organism>
<proteinExistence type="predicted"/>
<feature type="region of interest" description="Disordered" evidence="4">
    <location>
        <begin position="577"/>
        <end position="663"/>
    </location>
</feature>
<dbReference type="VEuPathDB" id="FungiDB:DD237_000745"/>
<dbReference type="AlphaFoldDB" id="A0A425CJW5"/>
<protein>
    <recommendedName>
        <fullName evidence="5">FHA domain-containing protein</fullName>
    </recommendedName>
</protein>
<gene>
    <name evidence="6" type="ORF">DD237_000745</name>
</gene>
<dbReference type="Gene3D" id="2.60.200.20">
    <property type="match status" value="1"/>
</dbReference>
<evidence type="ECO:0000256" key="2">
    <source>
        <dbReference type="ARBA" id="ARBA00023242"/>
    </source>
</evidence>
<dbReference type="SUPFAM" id="SSF49879">
    <property type="entry name" value="SMAD/FHA domain"/>
    <property type="match status" value="1"/>
</dbReference>
<comment type="caution">
    <text evidence="6">The sequence shown here is derived from an EMBL/GenBank/DDBJ whole genome shotgun (WGS) entry which is preliminary data.</text>
</comment>
<name>A0A425CJW5_9STRA</name>
<feature type="compositionally biased region" description="Polar residues" evidence="4">
    <location>
        <begin position="638"/>
        <end position="663"/>
    </location>
</feature>